<name>A0A3S0J9L4_9GAMM</name>
<accession>A0A3S0J9L4</accession>
<evidence type="ECO:0000313" key="6">
    <source>
        <dbReference type="Proteomes" id="UP000267400"/>
    </source>
</evidence>
<dbReference type="SUPFAM" id="SSF54909">
    <property type="entry name" value="Dimeric alpha+beta barrel"/>
    <property type="match status" value="1"/>
</dbReference>
<keyword evidence="3" id="KW-0804">Transcription</keyword>
<dbReference type="PROSITE" id="PS50956">
    <property type="entry name" value="HTH_ASNC_2"/>
    <property type="match status" value="1"/>
</dbReference>
<dbReference type="GO" id="GO:0043565">
    <property type="term" value="F:sequence-specific DNA binding"/>
    <property type="evidence" value="ECO:0007669"/>
    <property type="project" value="InterPro"/>
</dbReference>
<dbReference type="PRINTS" id="PR00033">
    <property type="entry name" value="HTHASNC"/>
</dbReference>
<gene>
    <name evidence="5" type="ORF">EKG36_11895</name>
</gene>
<dbReference type="InterPro" id="IPR019888">
    <property type="entry name" value="Tscrpt_reg_AsnC-like"/>
</dbReference>
<evidence type="ECO:0000256" key="2">
    <source>
        <dbReference type="ARBA" id="ARBA00023125"/>
    </source>
</evidence>
<keyword evidence="2" id="KW-0238">DNA-binding</keyword>
<protein>
    <submittedName>
        <fullName evidence="5">Lrp/AsnC family transcriptional regulator</fullName>
    </submittedName>
</protein>
<dbReference type="InterPro" id="IPR019885">
    <property type="entry name" value="Tscrpt_reg_HTH_AsnC-type_CS"/>
</dbReference>
<dbReference type="OrthoDB" id="8590699at2"/>
<dbReference type="SUPFAM" id="SSF46785">
    <property type="entry name" value="Winged helix' DNA-binding domain"/>
    <property type="match status" value="1"/>
</dbReference>
<evidence type="ECO:0000256" key="3">
    <source>
        <dbReference type="ARBA" id="ARBA00023163"/>
    </source>
</evidence>
<sequence>MKGELDKFDVQILEELRLNSRLPHAELATRINLSRNAVRTRIERLEASGLIAGYTIIEGKGLNGADEKLVALVFVYRHDRMRSNDILLFLNKIPEAVSCDVMSGEFDIVLRVEARSTERIRQIWKEVSSMDGVRDTLTSISLRSL</sequence>
<dbReference type="InterPro" id="IPR000485">
    <property type="entry name" value="AsnC-type_HTH_dom"/>
</dbReference>
<dbReference type="GO" id="GO:0043200">
    <property type="term" value="P:response to amino acid"/>
    <property type="evidence" value="ECO:0007669"/>
    <property type="project" value="TreeGrafter"/>
</dbReference>
<dbReference type="Pfam" id="PF01037">
    <property type="entry name" value="AsnC_trans_reg"/>
    <property type="match status" value="1"/>
</dbReference>
<evidence type="ECO:0000256" key="1">
    <source>
        <dbReference type="ARBA" id="ARBA00023015"/>
    </source>
</evidence>
<dbReference type="PANTHER" id="PTHR30154:SF34">
    <property type="entry name" value="TRANSCRIPTIONAL REGULATOR AZLB"/>
    <property type="match status" value="1"/>
</dbReference>
<dbReference type="EMBL" id="RXNS01000010">
    <property type="protein sequence ID" value="RTR02985.1"/>
    <property type="molecule type" value="Genomic_DNA"/>
</dbReference>
<dbReference type="SMART" id="SM00344">
    <property type="entry name" value="HTH_ASNC"/>
    <property type="match status" value="1"/>
</dbReference>
<dbReference type="PROSITE" id="PS00519">
    <property type="entry name" value="HTH_ASNC_1"/>
    <property type="match status" value="1"/>
</dbReference>
<reference evidence="5 6" key="1">
    <citation type="submission" date="2018-12" db="EMBL/GenBank/DDBJ databases">
        <authorList>
            <person name="Yu L."/>
        </authorList>
    </citation>
    <scope>NUCLEOTIDE SEQUENCE [LARGE SCALE GENOMIC DNA]</scope>
    <source>
        <strain evidence="5 6">11S</strain>
    </source>
</reference>
<dbReference type="InterPro" id="IPR019887">
    <property type="entry name" value="Tscrpt_reg_AsnC/Lrp_C"/>
</dbReference>
<organism evidence="5 6">
    <name type="scientific">Halomonas nitroreducens</name>
    <dbReference type="NCBI Taxonomy" id="447425"/>
    <lineage>
        <taxon>Bacteria</taxon>
        <taxon>Pseudomonadati</taxon>
        <taxon>Pseudomonadota</taxon>
        <taxon>Gammaproteobacteria</taxon>
        <taxon>Oceanospirillales</taxon>
        <taxon>Halomonadaceae</taxon>
        <taxon>Halomonas</taxon>
    </lineage>
</organism>
<dbReference type="InterPro" id="IPR036390">
    <property type="entry name" value="WH_DNA-bd_sf"/>
</dbReference>
<dbReference type="Gene3D" id="1.10.10.10">
    <property type="entry name" value="Winged helix-like DNA-binding domain superfamily/Winged helix DNA-binding domain"/>
    <property type="match status" value="1"/>
</dbReference>
<dbReference type="RefSeq" id="WP_126484342.1">
    <property type="nucleotide sequence ID" value="NZ_RXNS01000010.1"/>
</dbReference>
<dbReference type="InterPro" id="IPR036388">
    <property type="entry name" value="WH-like_DNA-bd_sf"/>
</dbReference>
<dbReference type="GO" id="GO:0005829">
    <property type="term" value="C:cytosol"/>
    <property type="evidence" value="ECO:0007669"/>
    <property type="project" value="TreeGrafter"/>
</dbReference>
<dbReference type="Pfam" id="PF13412">
    <property type="entry name" value="HTH_24"/>
    <property type="match status" value="1"/>
</dbReference>
<feature type="domain" description="HTH asnC-type" evidence="4">
    <location>
        <begin position="5"/>
        <end position="57"/>
    </location>
</feature>
<evidence type="ECO:0000313" key="5">
    <source>
        <dbReference type="EMBL" id="RTR02985.1"/>
    </source>
</evidence>
<dbReference type="AlphaFoldDB" id="A0A3S0J9L4"/>
<keyword evidence="1" id="KW-0805">Transcription regulation</keyword>
<comment type="caution">
    <text evidence="5">The sequence shown here is derived from an EMBL/GenBank/DDBJ whole genome shotgun (WGS) entry which is preliminary data.</text>
</comment>
<dbReference type="InterPro" id="IPR011008">
    <property type="entry name" value="Dimeric_a/b-barrel"/>
</dbReference>
<dbReference type="PANTHER" id="PTHR30154">
    <property type="entry name" value="LEUCINE-RESPONSIVE REGULATORY PROTEIN"/>
    <property type="match status" value="1"/>
</dbReference>
<keyword evidence="6" id="KW-1185">Reference proteome</keyword>
<dbReference type="Proteomes" id="UP000267400">
    <property type="component" value="Unassembled WGS sequence"/>
</dbReference>
<proteinExistence type="predicted"/>
<evidence type="ECO:0000259" key="4">
    <source>
        <dbReference type="PROSITE" id="PS50956"/>
    </source>
</evidence>
<dbReference type="Gene3D" id="3.30.70.920">
    <property type="match status" value="1"/>
</dbReference>